<dbReference type="InterPro" id="IPR015421">
    <property type="entry name" value="PyrdxlP-dep_Trfase_major"/>
</dbReference>
<reference evidence="4 5" key="1">
    <citation type="submission" date="2024-10" db="EMBL/GenBank/DDBJ databases">
        <title>The Natural Products Discovery Center: Release of the First 8490 Sequenced Strains for Exploring Actinobacteria Biosynthetic Diversity.</title>
        <authorList>
            <person name="Kalkreuter E."/>
            <person name="Kautsar S.A."/>
            <person name="Yang D."/>
            <person name="Bader C.D."/>
            <person name="Teijaro C.N."/>
            <person name="Fluegel L."/>
            <person name="Davis C.M."/>
            <person name="Simpson J.R."/>
            <person name="Lauterbach L."/>
            <person name="Steele A.D."/>
            <person name="Gui C."/>
            <person name="Meng S."/>
            <person name="Li G."/>
            <person name="Viehrig K."/>
            <person name="Ye F."/>
            <person name="Su P."/>
            <person name="Kiefer A.F."/>
            <person name="Nichols A."/>
            <person name="Cepeda A.J."/>
            <person name="Yan W."/>
            <person name="Fan B."/>
            <person name="Jiang Y."/>
            <person name="Adhikari A."/>
            <person name="Zheng C.-J."/>
            <person name="Schuster L."/>
            <person name="Cowan T.M."/>
            <person name="Smanski M.J."/>
            <person name="Chevrette M.G."/>
            <person name="De Carvalho L.P.S."/>
            <person name="Shen B."/>
        </authorList>
    </citation>
    <scope>NUCLEOTIDE SEQUENCE [LARGE SCALE GENOMIC DNA]</scope>
    <source>
        <strain evidence="4 5">NPDC049845</strain>
    </source>
</reference>
<dbReference type="Proteomes" id="UP001612812">
    <property type="component" value="Unassembled WGS sequence"/>
</dbReference>
<comment type="cofactor">
    <cofactor evidence="1">
        <name>pyridoxal 5'-phosphate</name>
        <dbReference type="ChEBI" id="CHEBI:597326"/>
    </cofactor>
</comment>
<dbReference type="InterPro" id="IPR015422">
    <property type="entry name" value="PyrdxlP-dep_Trfase_small"/>
</dbReference>
<dbReference type="SUPFAM" id="SSF53383">
    <property type="entry name" value="PLP-dependent transferases"/>
    <property type="match status" value="1"/>
</dbReference>
<evidence type="ECO:0000256" key="2">
    <source>
        <dbReference type="ARBA" id="ARBA00022898"/>
    </source>
</evidence>
<dbReference type="InterPro" id="IPR000192">
    <property type="entry name" value="Aminotrans_V_dom"/>
</dbReference>
<keyword evidence="4" id="KW-0032">Aminotransferase</keyword>
<keyword evidence="2" id="KW-0663">Pyridoxal phosphate</keyword>
<dbReference type="Gene3D" id="3.90.1150.10">
    <property type="entry name" value="Aspartate Aminotransferase, domain 1"/>
    <property type="match status" value="1"/>
</dbReference>
<dbReference type="Gene3D" id="3.40.640.10">
    <property type="entry name" value="Type I PLP-dependent aspartate aminotransferase-like (Major domain)"/>
    <property type="match status" value="1"/>
</dbReference>
<proteinExistence type="predicted"/>
<dbReference type="RefSeq" id="WP_396768978.1">
    <property type="nucleotide sequence ID" value="NZ_JBITLA010000003.1"/>
</dbReference>
<dbReference type="InterPro" id="IPR015424">
    <property type="entry name" value="PyrdxlP-dep_Trfase"/>
</dbReference>
<keyword evidence="5" id="KW-1185">Reference proteome</keyword>
<evidence type="ECO:0000313" key="4">
    <source>
        <dbReference type="EMBL" id="MFI7263066.1"/>
    </source>
</evidence>
<dbReference type="Pfam" id="PF00266">
    <property type="entry name" value="Aminotran_5"/>
    <property type="match status" value="1"/>
</dbReference>
<dbReference type="GO" id="GO:0008483">
    <property type="term" value="F:transaminase activity"/>
    <property type="evidence" value="ECO:0007669"/>
    <property type="project" value="UniProtKB-KW"/>
</dbReference>
<dbReference type="EMBL" id="JBITLE010000003">
    <property type="protein sequence ID" value="MFI7263066.1"/>
    <property type="molecule type" value="Genomic_DNA"/>
</dbReference>
<organism evidence="4 5">
    <name type="scientific">Micromonospora maritima</name>
    <dbReference type="NCBI Taxonomy" id="986711"/>
    <lineage>
        <taxon>Bacteria</taxon>
        <taxon>Bacillati</taxon>
        <taxon>Actinomycetota</taxon>
        <taxon>Actinomycetes</taxon>
        <taxon>Micromonosporales</taxon>
        <taxon>Micromonosporaceae</taxon>
        <taxon>Micromonospora</taxon>
    </lineage>
</organism>
<evidence type="ECO:0000313" key="5">
    <source>
        <dbReference type="Proteomes" id="UP001612812"/>
    </source>
</evidence>
<sequence>MTLLLGGRTVRDCFPALAANPGVAYLDSASTTQKPAAVIEAARRYLGDRTANAGRGTYPWATRAARQVEDVRARLADLIGAAGPDEVVFTSGATASLNAVALCWGLANLDDGDEILYNPLDHASNVAPWRNLQRHLGRRGVTVHLVPYAVTAVGEADIADVEARIGPRTRLITTSHLHNVFGSLTTLEELDRPLLRCFDCSQSAGHVRVDVSALRADFAAFSGHKMFAAPGIGALYVARRHHDTLMPFLPGGDGGTAMPGLLEGGTPNLVGIATLGAAVDVVTDIGAEAIAAHDRSLTRRLVDRLATVRGVEFLPGVAAASCDVGYGIVSFRIAGIEAADVGFVAASHGLYVRTGTHCLPGAPAHLDSVRVSTHAYTSPDEVDRLADLVRDIAKEVHRP</sequence>
<evidence type="ECO:0000256" key="1">
    <source>
        <dbReference type="ARBA" id="ARBA00001933"/>
    </source>
</evidence>
<accession>A0ABW7ZJP0</accession>
<gene>
    <name evidence="4" type="ORF">ACIBP4_12295</name>
</gene>
<evidence type="ECO:0000259" key="3">
    <source>
        <dbReference type="Pfam" id="PF00266"/>
    </source>
</evidence>
<feature type="domain" description="Aminotransferase class V" evidence="3">
    <location>
        <begin position="25"/>
        <end position="385"/>
    </location>
</feature>
<comment type="caution">
    <text evidence="4">The sequence shown here is derived from an EMBL/GenBank/DDBJ whole genome shotgun (WGS) entry which is preliminary data.</text>
</comment>
<dbReference type="PANTHER" id="PTHR43586">
    <property type="entry name" value="CYSTEINE DESULFURASE"/>
    <property type="match status" value="1"/>
</dbReference>
<protein>
    <submittedName>
        <fullName evidence="4">Aminotransferase class V-fold PLP-dependent enzyme</fullName>
    </submittedName>
</protein>
<keyword evidence="4" id="KW-0808">Transferase</keyword>
<dbReference type="PANTHER" id="PTHR43586:SF8">
    <property type="entry name" value="CYSTEINE DESULFURASE 1, CHLOROPLASTIC"/>
    <property type="match status" value="1"/>
</dbReference>
<name>A0ABW7ZJP0_9ACTN</name>